<dbReference type="EMBL" id="CAFAAV010000204">
    <property type="protein sequence ID" value="CAB4832160.1"/>
    <property type="molecule type" value="Genomic_DNA"/>
</dbReference>
<evidence type="ECO:0000313" key="2">
    <source>
        <dbReference type="EMBL" id="CAB4364360.1"/>
    </source>
</evidence>
<sequence length="129" mass="14023">MEPTRRPSLRRDRGAVDVSIQMLFGFMAVLFVMLLVFESVAYWHARNVYDEAAVEGVRVAAAYDGDCAHGVAAARDMIRRHAAGWGTQAVVTCTSGTTMSVTVDGYTPGVLGEQFGVRVRVVESAPKEQ</sequence>
<gene>
    <name evidence="3" type="ORF">UFOPK2656_02125</name>
    <name evidence="4" type="ORF">UFOPK3099_02205</name>
    <name evidence="5" type="ORF">UFOPK3267_02495</name>
    <name evidence="6" type="ORF">UFOPK3651_02368</name>
    <name evidence="7" type="ORF">UFOPK3931_03134</name>
    <name evidence="2" type="ORF">UFOPK4189_02123</name>
</gene>
<accession>A0A6J7JKU5</accession>
<evidence type="ECO:0000313" key="7">
    <source>
        <dbReference type="EMBL" id="CAB5017014.1"/>
    </source>
</evidence>
<keyword evidence="1" id="KW-0472">Membrane</keyword>
<dbReference type="EMBL" id="CAFBMT010000014">
    <property type="protein sequence ID" value="CAB4943643.1"/>
    <property type="molecule type" value="Genomic_DNA"/>
</dbReference>
<evidence type="ECO:0000313" key="5">
    <source>
        <dbReference type="EMBL" id="CAB4852971.1"/>
    </source>
</evidence>
<keyword evidence="1" id="KW-1133">Transmembrane helix</keyword>
<name>A0A6J7JKU5_9ZZZZ</name>
<evidence type="ECO:0000313" key="4">
    <source>
        <dbReference type="EMBL" id="CAB4832160.1"/>
    </source>
</evidence>
<keyword evidence="1" id="KW-0812">Transmembrane</keyword>
<evidence type="ECO:0000313" key="3">
    <source>
        <dbReference type="EMBL" id="CAB4731135.1"/>
    </source>
</evidence>
<evidence type="ECO:0000313" key="6">
    <source>
        <dbReference type="EMBL" id="CAB4943643.1"/>
    </source>
</evidence>
<feature type="transmembrane region" description="Helical" evidence="1">
    <location>
        <begin position="20"/>
        <end position="37"/>
    </location>
</feature>
<dbReference type="AlphaFoldDB" id="A0A6J7JKU5"/>
<reference evidence="6" key="1">
    <citation type="submission" date="2020-05" db="EMBL/GenBank/DDBJ databases">
        <authorList>
            <person name="Chiriac C."/>
            <person name="Salcher M."/>
            <person name="Ghai R."/>
            <person name="Kavagutti S V."/>
        </authorList>
    </citation>
    <scope>NUCLEOTIDE SEQUENCE</scope>
</reference>
<organism evidence="6">
    <name type="scientific">freshwater metagenome</name>
    <dbReference type="NCBI Taxonomy" id="449393"/>
    <lineage>
        <taxon>unclassified sequences</taxon>
        <taxon>metagenomes</taxon>
        <taxon>ecological metagenomes</taxon>
    </lineage>
</organism>
<dbReference type="EMBL" id="CAEZYF010000013">
    <property type="protein sequence ID" value="CAB4731135.1"/>
    <property type="molecule type" value="Genomic_DNA"/>
</dbReference>
<protein>
    <submittedName>
        <fullName evidence="6">Unannotated protein</fullName>
    </submittedName>
</protein>
<proteinExistence type="predicted"/>
<evidence type="ECO:0000256" key="1">
    <source>
        <dbReference type="SAM" id="Phobius"/>
    </source>
</evidence>
<dbReference type="EMBL" id="CAFBOL010000140">
    <property type="protein sequence ID" value="CAB5017014.1"/>
    <property type="molecule type" value="Genomic_DNA"/>
</dbReference>
<dbReference type="EMBL" id="CAFBIY010000181">
    <property type="protein sequence ID" value="CAB4852971.1"/>
    <property type="molecule type" value="Genomic_DNA"/>
</dbReference>
<dbReference type="EMBL" id="CAESGF010000013">
    <property type="protein sequence ID" value="CAB4364360.1"/>
    <property type="molecule type" value="Genomic_DNA"/>
</dbReference>